<evidence type="ECO:0000313" key="20">
    <source>
        <dbReference type="Proteomes" id="UP000031516"/>
    </source>
</evidence>
<dbReference type="AlphaFoldDB" id="A0A0A8L3G8"/>
<protein>
    <recommendedName>
        <fullName evidence="7">Phosphatidate cytidylyltransferase, mitochondrial</fullName>
        <ecNumber evidence="6">2.7.7.41</ecNumber>
    </recommendedName>
    <alternativeName>
        <fullName evidence="18">CDP-diacylglycerol synthase</fullName>
    </alternativeName>
</protein>
<keyword evidence="14" id="KW-0496">Mitochondrion</keyword>
<evidence type="ECO:0000256" key="14">
    <source>
        <dbReference type="ARBA" id="ARBA00023128"/>
    </source>
</evidence>
<keyword evidence="20" id="KW-1185">Reference proteome</keyword>
<evidence type="ECO:0000256" key="5">
    <source>
        <dbReference type="ARBA" id="ARBA00005458"/>
    </source>
</evidence>
<reference evidence="19 20" key="1">
    <citation type="submission" date="2014-03" db="EMBL/GenBank/DDBJ databases">
        <title>The genome of Kluyveromyces dobzhanskii.</title>
        <authorList>
            <person name="Nystedt B."/>
            <person name="Astrom S."/>
        </authorList>
    </citation>
    <scope>NUCLEOTIDE SEQUENCE [LARGE SCALE GENOMIC DNA]</scope>
    <source>
        <strain evidence="19 20">CBS 2104</strain>
    </source>
</reference>
<dbReference type="GO" id="GO:0016024">
    <property type="term" value="P:CDP-diacylglycerol biosynthetic process"/>
    <property type="evidence" value="ECO:0007669"/>
    <property type="project" value="UniProtKB-UniPathway"/>
</dbReference>
<keyword evidence="15" id="KW-0472">Membrane</keyword>
<dbReference type="Pfam" id="PF09139">
    <property type="entry name" value="Tam41_Mmp37"/>
    <property type="match status" value="2"/>
</dbReference>
<evidence type="ECO:0000256" key="1">
    <source>
        <dbReference type="ARBA" id="ARBA00001946"/>
    </source>
</evidence>
<dbReference type="GO" id="GO:0032049">
    <property type="term" value="P:cardiolipin biosynthetic process"/>
    <property type="evidence" value="ECO:0007669"/>
    <property type="project" value="InterPro"/>
</dbReference>
<evidence type="ECO:0000256" key="6">
    <source>
        <dbReference type="ARBA" id="ARBA00012487"/>
    </source>
</evidence>
<accession>A0A0A8L3G8</accession>
<dbReference type="EMBL" id="CCBQ010000018">
    <property type="protein sequence ID" value="CDO92763.1"/>
    <property type="molecule type" value="Genomic_DNA"/>
</dbReference>
<dbReference type="GO" id="GO:0005743">
    <property type="term" value="C:mitochondrial inner membrane"/>
    <property type="evidence" value="ECO:0007669"/>
    <property type="project" value="UniProtKB-SubCell"/>
</dbReference>
<evidence type="ECO:0000256" key="8">
    <source>
        <dbReference type="ARBA" id="ARBA00022516"/>
    </source>
</evidence>
<sequence length="393" mass="45353">MLRSKAINSAKIVPKPHLVNRLVRFQSRDNRLLKEEISTAQEVIHPGSKRFVQRSADKLHEEVITAKSEDTDLHLLEKGLKRTDERASQFTNYLYRINRLPPNYADNQFISVDQSLERDLQSILKHFKSPIKYAFGYGSGVFQQSGYSKSSEKPQIDMVFGVTHPEHFHSLNIRQNPDHYSSLRYFGSEFVSKFQEVGAGVYFNPFTSIHGHDVKYGVVSMSRLLKDLATWDSFYLAGRLQKPVKVLKNDLRVQYWNQLNLKAAATLAKHELSKKFKEQSFTEFDFYKEITALSYLGDIRYKLGGENPKKIDNIVEKNLDNFRTYYKPIYKDVFLNKSTYLPQSFTLENASEQLTERISRGSTIQAAKGILSAGLMKSIKYAWAKRLKAIKSH</sequence>
<keyword evidence="12" id="KW-0460">Magnesium</keyword>
<gene>
    <name evidence="19" type="ORF">KLDO_g1074</name>
</gene>
<keyword evidence="11" id="KW-0999">Mitochondrion inner membrane</keyword>
<keyword evidence="8" id="KW-0444">Lipid biosynthesis</keyword>
<dbReference type="PANTHER" id="PTHR13619:SF0">
    <property type="entry name" value="PHOSPHATIDATE CYTIDYLYLTRANSFERASE, MITOCHONDRIAL"/>
    <property type="match status" value="1"/>
</dbReference>
<dbReference type="OrthoDB" id="341477at2759"/>
<keyword evidence="13" id="KW-0443">Lipid metabolism</keyword>
<keyword evidence="16" id="KW-0594">Phospholipid biosynthesis</keyword>
<dbReference type="InterPro" id="IPR015222">
    <property type="entry name" value="Tam41"/>
</dbReference>
<comment type="cofactor">
    <cofactor evidence="1">
        <name>Mg(2+)</name>
        <dbReference type="ChEBI" id="CHEBI:18420"/>
    </cofactor>
</comment>
<dbReference type="UniPathway" id="UPA00557">
    <property type="reaction ID" value="UER00614"/>
</dbReference>
<dbReference type="EC" id="2.7.7.41" evidence="6"/>
<dbReference type="PANTHER" id="PTHR13619">
    <property type="entry name" value="PHOSPHATIDATE CYTIDYLYLTRANSFERASE, MITOCHONDRIAL"/>
    <property type="match status" value="1"/>
</dbReference>
<dbReference type="Proteomes" id="UP000031516">
    <property type="component" value="Unassembled WGS sequence"/>
</dbReference>
<dbReference type="PIRSF" id="PIRSF028840">
    <property type="entry name" value="Mmp37"/>
    <property type="match status" value="1"/>
</dbReference>
<proteinExistence type="inferred from homology"/>
<evidence type="ECO:0000313" key="19">
    <source>
        <dbReference type="EMBL" id="CDO92763.1"/>
    </source>
</evidence>
<evidence type="ECO:0000256" key="10">
    <source>
        <dbReference type="ARBA" id="ARBA00022695"/>
    </source>
</evidence>
<dbReference type="GO" id="GO:0004605">
    <property type="term" value="F:phosphatidate cytidylyltransferase activity"/>
    <property type="evidence" value="ECO:0007669"/>
    <property type="project" value="UniProtKB-EC"/>
</dbReference>
<evidence type="ECO:0000256" key="18">
    <source>
        <dbReference type="ARBA" id="ARBA00029893"/>
    </source>
</evidence>
<comment type="pathway">
    <text evidence="3">Phospholipid metabolism; CDP-diacylglycerol biosynthesis; CDP-diacylglycerol from sn-glycerol 3-phosphate: step 3/3.</text>
</comment>
<evidence type="ECO:0000256" key="4">
    <source>
        <dbReference type="ARBA" id="ARBA00005189"/>
    </source>
</evidence>
<evidence type="ECO:0000256" key="2">
    <source>
        <dbReference type="ARBA" id="ARBA00004443"/>
    </source>
</evidence>
<evidence type="ECO:0000256" key="12">
    <source>
        <dbReference type="ARBA" id="ARBA00022842"/>
    </source>
</evidence>
<evidence type="ECO:0000256" key="9">
    <source>
        <dbReference type="ARBA" id="ARBA00022679"/>
    </source>
</evidence>
<keyword evidence="17" id="KW-1208">Phospholipid metabolism</keyword>
<name>A0A0A8L3G8_9SACH</name>
<organism evidence="19 20">
    <name type="scientific">Kluyveromyces dobzhanskii CBS 2104</name>
    <dbReference type="NCBI Taxonomy" id="1427455"/>
    <lineage>
        <taxon>Eukaryota</taxon>
        <taxon>Fungi</taxon>
        <taxon>Dikarya</taxon>
        <taxon>Ascomycota</taxon>
        <taxon>Saccharomycotina</taxon>
        <taxon>Saccharomycetes</taxon>
        <taxon>Saccharomycetales</taxon>
        <taxon>Saccharomycetaceae</taxon>
        <taxon>Kluyveromyces</taxon>
    </lineage>
</organism>
<evidence type="ECO:0000256" key="13">
    <source>
        <dbReference type="ARBA" id="ARBA00023098"/>
    </source>
</evidence>
<evidence type="ECO:0000256" key="3">
    <source>
        <dbReference type="ARBA" id="ARBA00005119"/>
    </source>
</evidence>
<comment type="caution">
    <text evidence="19">The sequence shown here is derived from an EMBL/GenBank/DDBJ whole genome shotgun (WGS) entry which is preliminary data.</text>
</comment>
<evidence type="ECO:0000256" key="16">
    <source>
        <dbReference type="ARBA" id="ARBA00023209"/>
    </source>
</evidence>
<evidence type="ECO:0000256" key="17">
    <source>
        <dbReference type="ARBA" id="ARBA00023264"/>
    </source>
</evidence>
<evidence type="ECO:0000256" key="15">
    <source>
        <dbReference type="ARBA" id="ARBA00023136"/>
    </source>
</evidence>
<keyword evidence="10" id="KW-0548">Nucleotidyltransferase</keyword>
<comment type="subcellular location">
    <subcellularLocation>
        <location evidence="2">Mitochondrion inner membrane</location>
        <topology evidence="2">Peripheral membrane protein</topology>
        <orientation evidence="2">Matrix side</orientation>
    </subcellularLocation>
</comment>
<comment type="similarity">
    <text evidence="5">Belongs to the TAM41 family.</text>
</comment>
<evidence type="ECO:0000256" key="11">
    <source>
        <dbReference type="ARBA" id="ARBA00022792"/>
    </source>
</evidence>
<keyword evidence="9" id="KW-0808">Transferase</keyword>
<comment type="pathway">
    <text evidence="4">Lipid metabolism.</text>
</comment>
<evidence type="ECO:0000256" key="7">
    <source>
        <dbReference type="ARBA" id="ARBA00018337"/>
    </source>
</evidence>